<dbReference type="AlphaFoldDB" id="A0A0F9LK43"/>
<evidence type="ECO:0000256" key="5">
    <source>
        <dbReference type="SAM" id="Phobius"/>
    </source>
</evidence>
<keyword evidence="2 5" id="KW-0812">Transmembrane</keyword>
<dbReference type="Gene3D" id="3.40.50.1000">
    <property type="entry name" value="HAD superfamily/HAD-like"/>
    <property type="match status" value="1"/>
</dbReference>
<gene>
    <name evidence="6" type="ORF">LCGC14_1205500</name>
</gene>
<dbReference type="Gene3D" id="2.70.150.10">
    <property type="entry name" value="Calcium-transporting ATPase, cytoplasmic transduction domain A"/>
    <property type="match status" value="1"/>
</dbReference>
<reference evidence="6" key="1">
    <citation type="journal article" date="2015" name="Nature">
        <title>Complex archaea that bridge the gap between prokaryotes and eukaryotes.</title>
        <authorList>
            <person name="Spang A."/>
            <person name="Saw J.H."/>
            <person name="Jorgensen S.L."/>
            <person name="Zaremba-Niedzwiedzka K."/>
            <person name="Martijn J."/>
            <person name="Lind A.E."/>
            <person name="van Eijk R."/>
            <person name="Schleper C."/>
            <person name="Guy L."/>
            <person name="Ettema T.J."/>
        </authorList>
    </citation>
    <scope>NUCLEOTIDE SEQUENCE</scope>
</reference>
<comment type="subcellular location">
    <subcellularLocation>
        <location evidence="1">Membrane</location>
    </subcellularLocation>
</comment>
<dbReference type="SUPFAM" id="SSF81665">
    <property type="entry name" value="Calcium ATPase, transmembrane domain M"/>
    <property type="match status" value="1"/>
</dbReference>
<evidence type="ECO:0000313" key="6">
    <source>
        <dbReference type="EMBL" id="KKM93733.1"/>
    </source>
</evidence>
<dbReference type="InterPro" id="IPR023214">
    <property type="entry name" value="HAD_sf"/>
</dbReference>
<keyword evidence="4 5" id="KW-0472">Membrane</keyword>
<accession>A0A0F9LK43</accession>
<dbReference type="PANTHER" id="PTHR42861">
    <property type="entry name" value="CALCIUM-TRANSPORTING ATPASE"/>
    <property type="match status" value="1"/>
</dbReference>
<dbReference type="InterPro" id="IPR023298">
    <property type="entry name" value="ATPase_P-typ_TM_dom_sf"/>
</dbReference>
<dbReference type="GO" id="GO:0005524">
    <property type="term" value="F:ATP binding"/>
    <property type="evidence" value="ECO:0007669"/>
    <property type="project" value="InterPro"/>
</dbReference>
<sequence length="172" mass="18820">TFVQLGNANAIVVNTGKNTQLGRISTDLAELNTGEIPLRKKVNTLGKYLSLGVILFLIIQIIYNYIELSRTGDLHSSEAVVEALVGSIVISMSLMPINIPLLTTIVLITGVLAMATHRVIIRNLSAIESLGRISVLCSDKTGTITKSQMTIRRIWDGKNVTYFIFSQSIFRG</sequence>
<dbReference type="Gene3D" id="1.20.1110.10">
    <property type="entry name" value="Calcium-transporting ATPase, transmembrane domain"/>
    <property type="match status" value="1"/>
</dbReference>
<feature type="transmembrane region" description="Helical" evidence="5">
    <location>
        <begin position="48"/>
        <end position="66"/>
    </location>
</feature>
<keyword evidence="3 5" id="KW-1133">Transmembrane helix</keyword>
<comment type="caution">
    <text evidence="6">The sequence shown here is derived from an EMBL/GenBank/DDBJ whole genome shotgun (WGS) entry which is preliminary data.</text>
</comment>
<organism evidence="6">
    <name type="scientific">marine sediment metagenome</name>
    <dbReference type="NCBI Taxonomy" id="412755"/>
    <lineage>
        <taxon>unclassified sequences</taxon>
        <taxon>metagenomes</taxon>
        <taxon>ecological metagenomes</taxon>
    </lineage>
</organism>
<evidence type="ECO:0000256" key="2">
    <source>
        <dbReference type="ARBA" id="ARBA00022692"/>
    </source>
</evidence>
<name>A0A0F9LK43_9ZZZZ</name>
<evidence type="ECO:0000256" key="4">
    <source>
        <dbReference type="ARBA" id="ARBA00023136"/>
    </source>
</evidence>
<dbReference type="InterPro" id="IPR023299">
    <property type="entry name" value="ATPase_P-typ_cyto_dom_N"/>
</dbReference>
<evidence type="ECO:0000256" key="1">
    <source>
        <dbReference type="ARBA" id="ARBA00004370"/>
    </source>
</evidence>
<dbReference type="GO" id="GO:0016887">
    <property type="term" value="F:ATP hydrolysis activity"/>
    <property type="evidence" value="ECO:0007669"/>
    <property type="project" value="InterPro"/>
</dbReference>
<evidence type="ECO:0000256" key="3">
    <source>
        <dbReference type="ARBA" id="ARBA00022989"/>
    </source>
</evidence>
<feature type="transmembrane region" description="Helical" evidence="5">
    <location>
        <begin position="86"/>
        <end position="115"/>
    </location>
</feature>
<dbReference type="GO" id="GO:0016020">
    <property type="term" value="C:membrane"/>
    <property type="evidence" value="ECO:0007669"/>
    <property type="project" value="UniProtKB-SubCell"/>
</dbReference>
<dbReference type="Gene3D" id="3.40.1110.10">
    <property type="entry name" value="Calcium-transporting ATPase, cytoplasmic domain N"/>
    <property type="match status" value="1"/>
</dbReference>
<dbReference type="EMBL" id="LAZR01006228">
    <property type="protein sequence ID" value="KKM93733.1"/>
    <property type="molecule type" value="Genomic_DNA"/>
</dbReference>
<dbReference type="PROSITE" id="PS00154">
    <property type="entry name" value="ATPASE_E1_E2"/>
    <property type="match status" value="1"/>
</dbReference>
<proteinExistence type="predicted"/>
<evidence type="ECO:0008006" key="7">
    <source>
        <dbReference type="Google" id="ProtNLM"/>
    </source>
</evidence>
<dbReference type="InterPro" id="IPR001757">
    <property type="entry name" value="P_typ_ATPase"/>
</dbReference>
<dbReference type="InterPro" id="IPR018303">
    <property type="entry name" value="ATPase_P-typ_P_site"/>
</dbReference>
<dbReference type="NCBIfam" id="TIGR01494">
    <property type="entry name" value="ATPase_P-type"/>
    <property type="match status" value="1"/>
</dbReference>
<protein>
    <recommendedName>
        <fullName evidence="7">Cation-transporting P-type ATPase C-terminal domain-containing protein</fullName>
    </recommendedName>
</protein>
<feature type="non-terminal residue" evidence="6">
    <location>
        <position position="1"/>
    </location>
</feature>